<evidence type="ECO:0000313" key="2">
    <source>
        <dbReference type="Proteomes" id="UP001060215"/>
    </source>
</evidence>
<comment type="caution">
    <text evidence="1">The sequence shown here is derived from an EMBL/GenBank/DDBJ whole genome shotgun (WGS) entry which is preliminary data.</text>
</comment>
<reference evidence="1 2" key="1">
    <citation type="journal article" date="2022" name="Plant J.">
        <title>Chromosome-level genome of Camellia lanceoleosa provides a valuable resource for understanding genome evolution and self-incompatibility.</title>
        <authorList>
            <person name="Gong W."/>
            <person name="Xiao S."/>
            <person name="Wang L."/>
            <person name="Liao Z."/>
            <person name="Chang Y."/>
            <person name="Mo W."/>
            <person name="Hu G."/>
            <person name="Li W."/>
            <person name="Zhao G."/>
            <person name="Zhu H."/>
            <person name="Hu X."/>
            <person name="Ji K."/>
            <person name="Xiang X."/>
            <person name="Song Q."/>
            <person name="Yuan D."/>
            <person name="Jin S."/>
            <person name="Zhang L."/>
        </authorList>
    </citation>
    <scope>NUCLEOTIDE SEQUENCE [LARGE SCALE GENOMIC DNA]</scope>
    <source>
        <strain evidence="1">SQ_2022a</strain>
    </source>
</reference>
<accession>A0ACC0GZU8</accession>
<proteinExistence type="predicted"/>
<keyword evidence="2" id="KW-1185">Reference proteome</keyword>
<organism evidence="1 2">
    <name type="scientific">Camellia lanceoleosa</name>
    <dbReference type="NCBI Taxonomy" id="1840588"/>
    <lineage>
        <taxon>Eukaryota</taxon>
        <taxon>Viridiplantae</taxon>
        <taxon>Streptophyta</taxon>
        <taxon>Embryophyta</taxon>
        <taxon>Tracheophyta</taxon>
        <taxon>Spermatophyta</taxon>
        <taxon>Magnoliopsida</taxon>
        <taxon>eudicotyledons</taxon>
        <taxon>Gunneridae</taxon>
        <taxon>Pentapetalae</taxon>
        <taxon>asterids</taxon>
        <taxon>Ericales</taxon>
        <taxon>Theaceae</taxon>
        <taxon>Camellia</taxon>
    </lineage>
</organism>
<name>A0ACC0GZU8_9ERIC</name>
<dbReference type="EMBL" id="CM045764">
    <property type="protein sequence ID" value="KAI8006173.1"/>
    <property type="molecule type" value="Genomic_DNA"/>
</dbReference>
<dbReference type="Proteomes" id="UP001060215">
    <property type="component" value="Chromosome 7"/>
</dbReference>
<evidence type="ECO:0000313" key="1">
    <source>
        <dbReference type="EMBL" id="KAI8006173.1"/>
    </source>
</evidence>
<sequence length="177" mass="20629">MGIKTIFKPKQNPEQLLREWQRRLQQEYRRIESLTRGITLKLYSRKLAKFNEITVVHTVGQLSKSTEVTKLVNELMKVPEISSKMKEFRKQMTKAGVIDEIVNETIDKALDLEDEETEIDQIVVNVVGQLSKSLGKYNGNLPYQRENFVKSEESMVEVEDEMDNLEEIEEQLARLVL</sequence>
<protein>
    <submittedName>
        <fullName evidence="1">Uncharacterized protein</fullName>
    </submittedName>
</protein>
<gene>
    <name evidence="1" type="ORF">LOK49_LG07G01300</name>
</gene>